<feature type="non-terminal residue" evidence="2">
    <location>
        <position position="1"/>
    </location>
</feature>
<evidence type="ECO:0000313" key="2">
    <source>
        <dbReference type="EMBL" id="KAF6740829.1"/>
    </source>
</evidence>
<evidence type="ECO:0000256" key="1">
    <source>
        <dbReference type="SAM" id="MobiDB-lite"/>
    </source>
</evidence>
<sequence>MRSLPVCPGFQVTGEDSNAFVSAPRCCPGIGPRTAKLHSESRSQTNTFSGGSLQAAAREAPWALIAILAIMWIDVLIYARSHMIGFCISFSTTIIAASACLRSQFLTYQAHNRSTSHSRGARQELSGVVRRKRDTAHSTGIRRPQPNGAKDLDFKAPSSLTVDRTCSRTRGLESSRFEGRSEERELGGRRHWEGCSPDWYVSLYSIPRSWLISRAFFN</sequence>
<reference evidence="2 3" key="1">
    <citation type="submission" date="2020-07" db="EMBL/GenBank/DDBJ databases">
        <title>Comparative genomics of pyrophilous fungi reveals a link between fire events and developmental genes.</title>
        <authorList>
            <consortium name="DOE Joint Genome Institute"/>
            <person name="Steindorff A.S."/>
            <person name="Carver A."/>
            <person name="Calhoun S."/>
            <person name="Stillman K."/>
            <person name="Liu H."/>
            <person name="Lipzen A."/>
            <person name="Pangilinan J."/>
            <person name="Labutti K."/>
            <person name="Bruns T.D."/>
            <person name="Grigoriev I.V."/>
        </authorList>
    </citation>
    <scope>NUCLEOTIDE SEQUENCE [LARGE SCALE GENOMIC DNA]</scope>
    <source>
        <strain evidence="2 3">CBS 144469</strain>
    </source>
</reference>
<dbReference type="AlphaFoldDB" id="A0A8H6H5L2"/>
<name>A0A8H6H5L2_9AGAR</name>
<accession>A0A8H6H5L2</accession>
<evidence type="ECO:0000313" key="3">
    <source>
        <dbReference type="Proteomes" id="UP000521943"/>
    </source>
</evidence>
<gene>
    <name evidence="2" type="ORF">DFP72DRAFT_1057072</name>
</gene>
<organism evidence="2 3">
    <name type="scientific">Ephemerocybe angulata</name>
    <dbReference type="NCBI Taxonomy" id="980116"/>
    <lineage>
        <taxon>Eukaryota</taxon>
        <taxon>Fungi</taxon>
        <taxon>Dikarya</taxon>
        <taxon>Basidiomycota</taxon>
        <taxon>Agaricomycotina</taxon>
        <taxon>Agaricomycetes</taxon>
        <taxon>Agaricomycetidae</taxon>
        <taxon>Agaricales</taxon>
        <taxon>Agaricineae</taxon>
        <taxon>Psathyrellaceae</taxon>
        <taxon>Ephemerocybe</taxon>
    </lineage>
</organism>
<protein>
    <submittedName>
        <fullName evidence="2">Uncharacterized protein</fullName>
    </submittedName>
</protein>
<dbReference type="EMBL" id="JACGCI010000502">
    <property type="protein sequence ID" value="KAF6740829.1"/>
    <property type="molecule type" value="Genomic_DNA"/>
</dbReference>
<comment type="caution">
    <text evidence="2">The sequence shown here is derived from an EMBL/GenBank/DDBJ whole genome shotgun (WGS) entry which is preliminary data.</text>
</comment>
<proteinExistence type="predicted"/>
<feature type="region of interest" description="Disordered" evidence="1">
    <location>
        <begin position="116"/>
        <end position="150"/>
    </location>
</feature>
<dbReference type="Proteomes" id="UP000521943">
    <property type="component" value="Unassembled WGS sequence"/>
</dbReference>
<keyword evidence="3" id="KW-1185">Reference proteome</keyword>